<dbReference type="EMBL" id="QNGE01000227">
    <property type="protein sequence ID" value="KAA3681333.1"/>
    <property type="molecule type" value="Genomic_DNA"/>
</dbReference>
<dbReference type="InterPro" id="IPR036116">
    <property type="entry name" value="FN3_sf"/>
</dbReference>
<accession>A0A5J4P0I2</accession>
<dbReference type="Gene3D" id="2.60.40.10">
    <property type="entry name" value="Immunoglobulins"/>
    <property type="match status" value="1"/>
</dbReference>
<evidence type="ECO:0000259" key="9">
    <source>
        <dbReference type="PROSITE" id="PS50853"/>
    </source>
</evidence>
<dbReference type="GO" id="GO:0005886">
    <property type="term" value="C:plasma membrane"/>
    <property type="evidence" value="ECO:0007669"/>
    <property type="project" value="TreeGrafter"/>
</dbReference>
<keyword evidence="2" id="KW-0812">Transmembrane</keyword>
<evidence type="ECO:0000256" key="2">
    <source>
        <dbReference type="ARBA" id="ARBA00022692"/>
    </source>
</evidence>
<feature type="domain" description="Fibronectin type-III" evidence="9">
    <location>
        <begin position="96"/>
        <end position="191"/>
    </location>
</feature>
<dbReference type="InterPro" id="IPR050449">
    <property type="entry name" value="Ephrin_rcpt_TKs"/>
</dbReference>
<dbReference type="InterPro" id="IPR003961">
    <property type="entry name" value="FN3_dom"/>
</dbReference>
<keyword evidence="6" id="KW-1133">Transmembrane helix</keyword>
<dbReference type="FunFam" id="2.60.40.10:FF:000028">
    <property type="entry name" value="Neuronal cell adhesion molecule"/>
    <property type="match status" value="1"/>
</dbReference>
<keyword evidence="4" id="KW-0547">Nucleotide-binding</keyword>
<dbReference type="PROSITE" id="PS50853">
    <property type="entry name" value="FN3"/>
    <property type="match status" value="1"/>
</dbReference>
<dbReference type="GO" id="GO:0005524">
    <property type="term" value="F:ATP binding"/>
    <property type="evidence" value="ECO:0007669"/>
    <property type="project" value="UniProtKB-KW"/>
</dbReference>
<evidence type="ECO:0000256" key="1">
    <source>
        <dbReference type="ARBA" id="ARBA00004167"/>
    </source>
</evidence>
<dbReference type="SUPFAM" id="SSF49265">
    <property type="entry name" value="Fibronectin type III"/>
    <property type="match status" value="1"/>
</dbReference>
<comment type="caution">
    <text evidence="10">The sequence shown here is derived from an EMBL/GenBank/DDBJ whole genome shotgun (WGS) entry which is preliminary data.</text>
</comment>
<gene>
    <name evidence="10" type="ORF">DEA37_0000224</name>
</gene>
<comment type="subcellular location">
    <subcellularLocation>
        <location evidence="1">Membrane</location>
        <topology evidence="1">Single-pass membrane protein</topology>
    </subcellularLocation>
</comment>
<dbReference type="Proteomes" id="UP000324629">
    <property type="component" value="Unassembled WGS sequence"/>
</dbReference>
<keyword evidence="5" id="KW-0067">ATP-binding</keyword>
<dbReference type="InterPro" id="IPR013783">
    <property type="entry name" value="Ig-like_fold"/>
</dbReference>
<keyword evidence="3" id="KW-0677">Repeat</keyword>
<keyword evidence="8" id="KW-0675">Receptor</keyword>
<name>A0A5J4P0I2_9TREM</name>
<dbReference type="PANTHER" id="PTHR46877">
    <property type="entry name" value="EPH RECEPTOR A5"/>
    <property type="match status" value="1"/>
</dbReference>
<organism evidence="10 11">
    <name type="scientific">Paragonimus westermani</name>
    <dbReference type="NCBI Taxonomy" id="34504"/>
    <lineage>
        <taxon>Eukaryota</taxon>
        <taxon>Metazoa</taxon>
        <taxon>Spiralia</taxon>
        <taxon>Lophotrochozoa</taxon>
        <taxon>Platyhelminthes</taxon>
        <taxon>Trematoda</taxon>
        <taxon>Digenea</taxon>
        <taxon>Plagiorchiida</taxon>
        <taxon>Troglotremata</taxon>
        <taxon>Troglotrematidae</taxon>
        <taxon>Paragonimus</taxon>
    </lineage>
</organism>
<evidence type="ECO:0000256" key="3">
    <source>
        <dbReference type="ARBA" id="ARBA00022737"/>
    </source>
</evidence>
<evidence type="ECO:0000256" key="5">
    <source>
        <dbReference type="ARBA" id="ARBA00022840"/>
    </source>
</evidence>
<protein>
    <recommendedName>
        <fullName evidence="9">Fibronectin type-III domain-containing protein</fullName>
    </recommendedName>
</protein>
<evidence type="ECO:0000256" key="7">
    <source>
        <dbReference type="ARBA" id="ARBA00023136"/>
    </source>
</evidence>
<dbReference type="PANTHER" id="PTHR46877:SF14">
    <property type="entry name" value="RECEPTOR PROTEIN-TYROSINE KINASE"/>
    <property type="match status" value="1"/>
</dbReference>
<sequence length="206" mass="23006">MRSSNILFSGRKHSQLVQLGALQQTNFIIEPGYAHLYAIGSCYLLPISIPVYRHCCTALLEFGRVYQFEVAAYNGVDLGLPAQLNVSTPENVPDGYPLQVRLNGQSATAVEVTWSPPIQQQWNGGIVNYQVRYFQSSSPNTTEVVRVTNEPRLIIENLKERTFYTVLVRAMTNNGPGPWSLPSTIQTTAECKPPIIVFTICHKHLV</sequence>
<reference evidence="10 11" key="1">
    <citation type="journal article" date="2019" name="Gigascience">
        <title>Whole-genome sequence of the oriental lung fluke Paragonimus westermani.</title>
        <authorList>
            <person name="Oey H."/>
            <person name="Zakrzewski M."/>
            <person name="Narain K."/>
            <person name="Devi K.R."/>
            <person name="Agatsuma T."/>
            <person name="Nawaratna S."/>
            <person name="Gobert G.N."/>
            <person name="Jones M.K."/>
            <person name="Ragan M.A."/>
            <person name="McManus D.P."/>
            <person name="Krause L."/>
        </authorList>
    </citation>
    <scope>NUCLEOTIDE SEQUENCE [LARGE SCALE GENOMIC DNA]</scope>
    <source>
        <strain evidence="10 11">IND2009</strain>
    </source>
</reference>
<evidence type="ECO:0000313" key="10">
    <source>
        <dbReference type="EMBL" id="KAA3681333.1"/>
    </source>
</evidence>
<dbReference type="Pfam" id="PF00041">
    <property type="entry name" value="fn3"/>
    <property type="match status" value="1"/>
</dbReference>
<proteinExistence type="predicted"/>
<dbReference type="AlphaFoldDB" id="A0A5J4P0I2"/>
<keyword evidence="7" id="KW-0472">Membrane</keyword>
<evidence type="ECO:0000313" key="11">
    <source>
        <dbReference type="Proteomes" id="UP000324629"/>
    </source>
</evidence>
<dbReference type="SMART" id="SM00060">
    <property type="entry name" value="FN3"/>
    <property type="match status" value="1"/>
</dbReference>
<evidence type="ECO:0000256" key="4">
    <source>
        <dbReference type="ARBA" id="ARBA00022741"/>
    </source>
</evidence>
<evidence type="ECO:0000256" key="8">
    <source>
        <dbReference type="ARBA" id="ARBA00023170"/>
    </source>
</evidence>
<keyword evidence="11" id="KW-1185">Reference proteome</keyword>
<evidence type="ECO:0000256" key="6">
    <source>
        <dbReference type="ARBA" id="ARBA00022989"/>
    </source>
</evidence>
<dbReference type="CDD" id="cd00063">
    <property type="entry name" value="FN3"/>
    <property type="match status" value="1"/>
</dbReference>